<evidence type="ECO:0000256" key="1">
    <source>
        <dbReference type="SAM" id="MobiDB-lite"/>
    </source>
</evidence>
<organism evidence="2 3">
    <name type="scientific">Stichopus japonicus</name>
    <name type="common">Sea cucumber</name>
    <dbReference type="NCBI Taxonomy" id="307972"/>
    <lineage>
        <taxon>Eukaryota</taxon>
        <taxon>Metazoa</taxon>
        <taxon>Echinodermata</taxon>
        <taxon>Eleutherozoa</taxon>
        <taxon>Echinozoa</taxon>
        <taxon>Holothuroidea</taxon>
        <taxon>Aspidochirotacea</taxon>
        <taxon>Aspidochirotida</taxon>
        <taxon>Stichopodidae</taxon>
        <taxon>Apostichopus</taxon>
    </lineage>
</organism>
<dbReference type="AlphaFoldDB" id="A0A2G8JYQ2"/>
<feature type="compositionally biased region" description="Polar residues" evidence="1">
    <location>
        <begin position="73"/>
        <end position="102"/>
    </location>
</feature>
<sequence>MDEESGYAELGPPEKLKQSKRDGKRAELGSPEKLKQSKRDGKRREQSNQYSPSLKSSENSKRSKEREHLERTPQASSTPKSNGSTPKSNGLTPKSNGLTPKSNGERRNLPGIPDNHAHVTEVQRNGERNSIKTEAVSDSYALPVIQDERPRRTNGSVKDYQTEVTVKGRKYPTM</sequence>
<accession>A0A2G8JYQ2</accession>
<gene>
    <name evidence="2" type="ORF">BSL78_22292</name>
</gene>
<feature type="region of interest" description="Disordered" evidence="1">
    <location>
        <begin position="1"/>
        <end position="174"/>
    </location>
</feature>
<feature type="compositionally biased region" description="Basic and acidic residues" evidence="1">
    <location>
        <begin position="58"/>
        <end position="71"/>
    </location>
</feature>
<evidence type="ECO:0000313" key="2">
    <source>
        <dbReference type="EMBL" id="PIK40862.1"/>
    </source>
</evidence>
<protein>
    <submittedName>
        <fullName evidence="2">Uncharacterized protein</fullName>
    </submittedName>
</protein>
<name>A0A2G8JYQ2_STIJA</name>
<feature type="compositionally biased region" description="Basic and acidic residues" evidence="1">
    <location>
        <begin position="115"/>
        <end position="131"/>
    </location>
</feature>
<dbReference type="EMBL" id="MRZV01001077">
    <property type="protein sequence ID" value="PIK40862.1"/>
    <property type="molecule type" value="Genomic_DNA"/>
</dbReference>
<evidence type="ECO:0000313" key="3">
    <source>
        <dbReference type="Proteomes" id="UP000230750"/>
    </source>
</evidence>
<reference evidence="2 3" key="1">
    <citation type="journal article" date="2017" name="PLoS Biol.">
        <title>The sea cucumber genome provides insights into morphological evolution and visceral regeneration.</title>
        <authorList>
            <person name="Zhang X."/>
            <person name="Sun L."/>
            <person name="Yuan J."/>
            <person name="Sun Y."/>
            <person name="Gao Y."/>
            <person name="Zhang L."/>
            <person name="Li S."/>
            <person name="Dai H."/>
            <person name="Hamel J.F."/>
            <person name="Liu C."/>
            <person name="Yu Y."/>
            <person name="Liu S."/>
            <person name="Lin W."/>
            <person name="Guo K."/>
            <person name="Jin S."/>
            <person name="Xu P."/>
            <person name="Storey K.B."/>
            <person name="Huan P."/>
            <person name="Zhang T."/>
            <person name="Zhou Y."/>
            <person name="Zhang J."/>
            <person name="Lin C."/>
            <person name="Li X."/>
            <person name="Xing L."/>
            <person name="Huo D."/>
            <person name="Sun M."/>
            <person name="Wang L."/>
            <person name="Mercier A."/>
            <person name="Li F."/>
            <person name="Yang H."/>
            <person name="Xiang J."/>
        </authorList>
    </citation>
    <scope>NUCLEOTIDE SEQUENCE [LARGE SCALE GENOMIC DNA]</scope>
    <source>
        <strain evidence="2">Shaxun</strain>
        <tissue evidence="2">Muscle</tissue>
    </source>
</reference>
<proteinExistence type="predicted"/>
<dbReference type="Proteomes" id="UP000230750">
    <property type="component" value="Unassembled WGS sequence"/>
</dbReference>
<feature type="compositionally biased region" description="Basic and acidic residues" evidence="1">
    <location>
        <begin position="12"/>
        <end position="46"/>
    </location>
</feature>
<keyword evidence="3" id="KW-1185">Reference proteome</keyword>
<comment type="caution">
    <text evidence="2">The sequence shown here is derived from an EMBL/GenBank/DDBJ whole genome shotgun (WGS) entry which is preliminary data.</text>
</comment>